<comment type="caution">
    <text evidence="3">The sequence shown here is derived from an EMBL/GenBank/DDBJ whole genome shotgun (WGS) entry which is preliminary data.</text>
</comment>
<sequence>MHISIPSIALLLVSALGVMAAPDTKLINFGICTCFRPAYDASCCIPAGGSMNGNVCNTPDFKGSVKKFEDCCAKSSGTSKCKGGYRDPKNPWPPAGSYGCNIKK</sequence>
<evidence type="ECO:0000313" key="4">
    <source>
        <dbReference type="Proteomes" id="UP000738325"/>
    </source>
</evidence>
<protein>
    <submittedName>
        <fullName evidence="3">Uncharacterized protein</fullName>
    </submittedName>
</protein>
<keyword evidence="2" id="KW-0732">Signal</keyword>
<organism evidence="3 4">
    <name type="scientific">Dissophora globulifera</name>
    <dbReference type="NCBI Taxonomy" id="979702"/>
    <lineage>
        <taxon>Eukaryota</taxon>
        <taxon>Fungi</taxon>
        <taxon>Fungi incertae sedis</taxon>
        <taxon>Mucoromycota</taxon>
        <taxon>Mortierellomycotina</taxon>
        <taxon>Mortierellomycetes</taxon>
        <taxon>Mortierellales</taxon>
        <taxon>Mortierellaceae</taxon>
        <taxon>Dissophora</taxon>
    </lineage>
</organism>
<proteinExistence type="predicted"/>
<accession>A0A9P6RQI7</accession>
<dbReference type="AlphaFoldDB" id="A0A9P6RQI7"/>
<name>A0A9P6RQI7_9FUNG</name>
<evidence type="ECO:0000256" key="2">
    <source>
        <dbReference type="SAM" id="SignalP"/>
    </source>
</evidence>
<evidence type="ECO:0000256" key="1">
    <source>
        <dbReference type="SAM" id="MobiDB-lite"/>
    </source>
</evidence>
<dbReference type="EMBL" id="JAAAIP010000082">
    <property type="protein sequence ID" value="KAG0326426.1"/>
    <property type="molecule type" value="Genomic_DNA"/>
</dbReference>
<reference evidence="3" key="1">
    <citation type="journal article" date="2020" name="Fungal Divers.">
        <title>Resolving the Mortierellaceae phylogeny through synthesis of multi-gene phylogenetics and phylogenomics.</title>
        <authorList>
            <person name="Vandepol N."/>
            <person name="Liber J."/>
            <person name="Desiro A."/>
            <person name="Na H."/>
            <person name="Kennedy M."/>
            <person name="Barry K."/>
            <person name="Grigoriev I.V."/>
            <person name="Miller A.N."/>
            <person name="O'Donnell K."/>
            <person name="Stajich J.E."/>
            <person name="Bonito G."/>
        </authorList>
    </citation>
    <scope>NUCLEOTIDE SEQUENCE</scope>
    <source>
        <strain evidence="3">REB-010B</strain>
    </source>
</reference>
<dbReference type="OrthoDB" id="2390373at2759"/>
<evidence type="ECO:0000313" key="3">
    <source>
        <dbReference type="EMBL" id="KAG0326426.1"/>
    </source>
</evidence>
<dbReference type="Proteomes" id="UP000738325">
    <property type="component" value="Unassembled WGS sequence"/>
</dbReference>
<feature type="signal peptide" evidence="2">
    <location>
        <begin position="1"/>
        <end position="20"/>
    </location>
</feature>
<feature type="region of interest" description="Disordered" evidence="1">
    <location>
        <begin position="77"/>
        <end position="104"/>
    </location>
</feature>
<gene>
    <name evidence="3" type="ORF">BGZ99_009567</name>
</gene>
<keyword evidence="4" id="KW-1185">Reference proteome</keyword>
<feature type="chain" id="PRO_5040159901" evidence="2">
    <location>
        <begin position="21"/>
        <end position="104"/>
    </location>
</feature>